<evidence type="ECO:0000256" key="1">
    <source>
        <dbReference type="SAM" id="MobiDB-lite"/>
    </source>
</evidence>
<dbReference type="InterPro" id="IPR036691">
    <property type="entry name" value="Endo/exonu/phosph_ase_sf"/>
</dbReference>
<reference evidence="3" key="1">
    <citation type="journal article" date="2014" name="Nat. Genet.">
        <title>The genome of the stress-tolerant wild tomato species Solanum pennellii.</title>
        <authorList>
            <person name="Bolger A."/>
            <person name="Scossa F."/>
            <person name="Bolger M.E."/>
            <person name="Lanz C."/>
            <person name="Maumus F."/>
            <person name="Tohge T."/>
            <person name="Quesneville H."/>
            <person name="Alseekh S."/>
            <person name="Sorensen I."/>
            <person name="Lichtenstein G."/>
            <person name="Fich E.A."/>
            <person name="Conte M."/>
            <person name="Keller H."/>
            <person name="Schneeberger K."/>
            <person name="Schwacke R."/>
            <person name="Ofner I."/>
            <person name="Vrebalov J."/>
            <person name="Xu Y."/>
            <person name="Osorio S."/>
            <person name="Aflitos S.A."/>
            <person name="Schijlen E."/>
            <person name="Jimenez-Gomez J.M."/>
            <person name="Ryngajllo M."/>
            <person name="Kimura S."/>
            <person name="Kumar R."/>
            <person name="Koenig D."/>
            <person name="Headland L.R."/>
            <person name="Maloof J.N."/>
            <person name="Sinha N."/>
            <person name="van Ham R.C."/>
            <person name="Lankhorst R.K."/>
            <person name="Mao L."/>
            <person name="Vogel A."/>
            <person name="Arsova B."/>
            <person name="Panstruga R."/>
            <person name="Fei Z."/>
            <person name="Rose J.K."/>
            <person name="Zamir D."/>
            <person name="Carrari F."/>
            <person name="Giovannoni J.J."/>
            <person name="Weigel D."/>
            <person name="Usadel B."/>
            <person name="Fernie A.R."/>
        </authorList>
    </citation>
    <scope>NUCLEOTIDE SEQUENCE [LARGE SCALE GENOMIC DNA]</scope>
    <source>
        <strain evidence="3">cv. LA0716</strain>
    </source>
</reference>
<dbReference type="SUPFAM" id="SSF56219">
    <property type="entry name" value="DNase I-like"/>
    <property type="match status" value="1"/>
</dbReference>
<dbReference type="Pfam" id="PF14111">
    <property type="entry name" value="DUF4283"/>
    <property type="match status" value="1"/>
</dbReference>
<gene>
    <name evidence="4" type="primary">LOC107006173</name>
</gene>
<sequence length="461" mass="53765">MMNWSSVSKPEVFLHEDGYYLIKFQKIRDMNEILFSGTYTINNRPIILKQWCPEFDFGSEFLTEIPLWVNFPKLPLNCWGVGSLSRIASAIEVPLFADDCTTKQTRISYARMLVEVNVTKAISQKIAVVDSTGKTFMQDVVLEWRPQYCDKFQKIGHLCQVEPEPKEEMPRRRRPWKKVTQTCQYKGPISQKTEQEKMDEQRQENNLSPRKNKQEEEQKIGKKLDQQTPRNNGEQSYVDRQLELSLANFPILKAIPTRNGFESLMHNKMASLSIDRGLVETRVKDKNLNSILKGIAPGWKIPHNYTDSPNGRIWLIWDDNWYEIKMINSSAQLLHCQVNERSKDYQFILTVVYGFNTVEQRKSLWQEMNAMSKGISQPWLIVGDFNAILSTKDRLDGVPVTNNEIKDFGDCVRDMGITELQWTGNYYTWTNKQCGRDRISSRIHRAFGNDEWMDKRGHVNV</sequence>
<evidence type="ECO:0000313" key="3">
    <source>
        <dbReference type="Proteomes" id="UP000694930"/>
    </source>
</evidence>
<dbReference type="PANTHER" id="PTHR33233:SF17">
    <property type="entry name" value="DUF4283 DOMAIN-CONTAINING PROTEIN"/>
    <property type="match status" value="1"/>
</dbReference>
<organism evidence="3 4">
    <name type="scientific">Solanum pennellii</name>
    <name type="common">Tomato</name>
    <name type="synonym">Lycopersicon pennellii</name>
    <dbReference type="NCBI Taxonomy" id="28526"/>
    <lineage>
        <taxon>Eukaryota</taxon>
        <taxon>Viridiplantae</taxon>
        <taxon>Streptophyta</taxon>
        <taxon>Embryophyta</taxon>
        <taxon>Tracheophyta</taxon>
        <taxon>Spermatophyta</taxon>
        <taxon>Magnoliopsida</taxon>
        <taxon>eudicotyledons</taxon>
        <taxon>Gunneridae</taxon>
        <taxon>Pentapetalae</taxon>
        <taxon>asterids</taxon>
        <taxon>lamiids</taxon>
        <taxon>Solanales</taxon>
        <taxon>Solanaceae</taxon>
        <taxon>Solanoideae</taxon>
        <taxon>Solaneae</taxon>
        <taxon>Solanum</taxon>
        <taxon>Solanum subgen. Lycopersicon</taxon>
    </lineage>
</organism>
<feature type="region of interest" description="Disordered" evidence="1">
    <location>
        <begin position="164"/>
        <end position="236"/>
    </location>
</feature>
<evidence type="ECO:0000259" key="2">
    <source>
        <dbReference type="Pfam" id="PF14111"/>
    </source>
</evidence>
<feature type="compositionally biased region" description="Basic and acidic residues" evidence="1">
    <location>
        <begin position="212"/>
        <end position="225"/>
    </location>
</feature>
<name>A0ABM1FQN0_SOLPN</name>
<dbReference type="RefSeq" id="XP_015060282.1">
    <property type="nucleotide sequence ID" value="XM_015204796.1"/>
</dbReference>
<reference evidence="4" key="2">
    <citation type="submission" date="2025-08" db="UniProtKB">
        <authorList>
            <consortium name="RefSeq"/>
        </authorList>
    </citation>
    <scope>IDENTIFICATION</scope>
</reference>
<feature type="domain" description="DUF4283" evidence="2">
    <location>
        <begin position="3"/>
        <end position="57"/>
    </location>
</feature>
<protein>
    <submittedName>
        <fullName evidence="4">Uncharacterized protein LOC107006173</fullName>
    </submittedName>
</protein>
<dbReference type="GeneID" id="107006173"/>
<proteinExistence type="predicted"/>
<evidence type="ECO:0000313" key="4">
    <source>
        <dbReference type="RefSeq" id="XP_015060282.1"/>
    </source>
</evidence>
<dbReference type="Proteomes" id="UP000694930">
    <property type="component" value="Chromosome 12"/>
</dbReference>
<feature type="compositionally biased region" description="Polar residues" evidence="1">
    <location>
        <begin position="226"/>
        <end position="235"/>
    </location>
</feature>
<accession>A0ABM1FQN0</accession>
<dbReference type="InterPro" id="IPR025558">
    <property type="entry name" value="DUF4283"/>
</dbReference>
<dbReference type="PANTHER" id="PTHR33233">
    <property type="entry name" value="ENDONUCLEASE/EXONUCLEASE/PHOSPHATASE"/>
    <property type="match status" value="1"/>
</dbReference>
<keyword evidence="3" id="KW-1185">Reference proteome</keyword>
<dbReference type="Gene3D" id="3.60.10.10">
    <property type="entry name" value="Endonuclease/exonuclease/phosphatase"/>
    <property type="match status" value="1"/>
</dbReference>
<feature type="compositionally biased region" description="Basic and acidic residues" evidence="1">
    <location>
        <begin position="193"/>
        <end position="203"/>
    </location>
</feature>